<gene>
    <name evidence="1" type="ORF">JMUB3934_1583</name>
</gene>
<protein>
    <submittedName>
        <fullName evidence="1">Uncharacterized protein</fullName>
    </submittedName>
</protein>
<accession>A0A510KJR6</accession>
<dbReference type="EMBL" id="AP019835">
    <property type="protein sequence ID" value="BBM50285.1"/>
    <property type="molecule type" value="Genomic_DNA"/>
</dbReference>
<dbReference type="AlphaFoldDB" id="A0A510KJR6"/>
<evidence type="ECO:0000313" key="2">
    <source>
        <dbReference type="Proteomes" id="UP000321501"/>
    </source>
</evidence>
<proteinExistence type="predicted"/>
<dbReference type="Proteomes" id="UP000321501">
    <property type="component" value="Chromosome"/>
</dbReference>
<sequence>MKFFILISANSVINNKSITADMTIKSLTVVPSHILLRVLGTRSLMIIAKKTGKIQSLIPILFNNI</sequence>
<name>A0A510KJR6_9FUSO</name>
<organism evidence="1 2">
    <name type="scientific">Leptotrichia wadei</name>
    <dbReference type="NCBI Taxonomy" id="157687"/>
    <lineage>
        <taxon>Bacteria</taxon>
        <taxon>Fusobacteriati</taxon>
        <taxon>Fusobacteriota</taxon>
        <taxon>Fusobacteriia</taxon>
        <taxon>Fusobacteriales</taxon>
        <taxon>Leptotrichiaceae</taxon>
        <taxon>Leptotrichia</taxon>
    </lineage>
</organism>
<evidence type="ECO:0000313" key="1">
    <source>
        <dbReference type="EMBL" id="BBM50285.1"/>
    </source>
</evidence>
<reference evidence="1 2" key="1">
    <citation type="submission" date="2019-07" db="EMBL/GenBank/DDBJ databases">
        <title>Complete Genome Sequence of Leptotrichia wadei Strain JMUB3934.</title>
        <authorList>
            <person name="Watanabe S."/>
            <person name="Cui L."/>
        </authorList>
    </citation>
    <scope>NUCLEOTIDE SEQUENCE [LARGE SCALE GENOMIC DNA]</scope>
    <source>
        <strain evidence="1 2">JMUB3934</strain>
    </source>
</reference>